<sequence>MKLFVLCLFAVSCYTLINAKTTDRQNQKKKLKEVLFQLDEVKRSLQNPEKMVNTPPQNIEDCCCLSALQCFRANLQVHFNVTDKKQGKLYKSLNFFNPLQENGLRFCNSGNDEPTCQDCVSHPKVNAREFFNRLESLIQRVSFSI</sequence>
<dbReference type="Ensembl" id="ENSMALT00000022260.1">
    <property type="protein sequence ID" value="ENSMALP00000021840.1"/>
    <property type="gene ID" value="ENSMALG00000015262.1"/>
</dbReference>
<organism evidence="2 3">
    <name type="scientific">Monopterus albus</name>
    <name type="common">Swamp eel</name>
    <dbReference type="NCBI Taxonomy" id="43700"/>
    <lineage>
        <taxon>Eukaryota</taxon>
        <taxon>Metazoa</taxon>
        <taxon>Chordata</taxon>
        <taxon>Craniata</taxon>
        <taxon>Vertebrata</taxon>
        <taxon>Euteleostomi</taxon>
        <taxon>Actinopterygii</taxon>
        <taxon>Neopterygii</taxon>
        <taxon>Teleostei</taxon>
        <taxon>Neoteleostei</taxon>
        <taxon>Acanthomorphata</taxon>
        <taxon>Anabantaria</taxon>
        <taxon>Synbranchiformes</taxon>
        <taxon>Synbranchidae</taxon>
        <taxon>Monopterus</taxon>
    </lineage>
</organism>
<proteinExistence type="predicted"/>
<dbReference type="Proteomes" id="UP000261600">
    <property type="component" value="Unplaced"/>
</dbReference>
<dbReference type="InterPro" id="IPR009079">
    <property type="entry name" value="4_helix_cytokine-like_core"/>
</dbReference>
<evidence type="ECO:0000313" key="3">
    <source>
        <dbReference type="Proteomes" id="UP000261600"/>
    </source>
</evidence>
<evidence type="ECO:0008006" key="4">
    <source>
        <dbReference type="Google" id="ProtNLM"/>
    </source>
</evidence>
<keyword evidence="1" id="KW-0732">Signal</keyword>
<evidence type="ECO:0000256" key="1">
    <source>
        <dbReference type="SAM" id="SignalP"/>
    </source>
</evidence>
<reference evidence="2" key="1">
    <citation type="submission" date="2025-08" db="UniProtKB">
        <authorList>
            <consortium name="Ensembl"/>
        </authorList>
    </citation>
    <scope>IDENTIFICATION</scope>
</reference>
<dbReference type="AlphaFoldDB" id="A0A3Q3JYQ2"/>
<feature type="chain" id="PRO_5018758940" description="Interleukin" evidence="1">
    <location>
        <begin position="20"/>
        <end position="145"/>
    </location>
</feature>
<protein>
    <recommendedName>
        <fullName evidence="4">Interleukin</fullName>
    </recommendedName>
</protein>
<dbReference type="SUPFAM" id="SSF47266">
    <property type="entry name" value="4-helical cytokines"/>
    <property type="match status" value="1"/>
</dbReference>
<dbReference type="Gene3D" id="1.20.1250.70">
    <property type="entry name" value="Interleukin-15/Interleukin-21"/>
    <property type="match status" value="1"/>
</dbReference>
<accession>A0A3Q3JYQ2</accession>
<keyword evidence="3" id="KW-1185">Reference proteome</keyword>
<feature type="signal peptide" evidence="1">
    <location>
        <begin position="1"/>
        <end position="19"/>
    </location>
</feature>
<name>A0A3Q3JYQ2_MONAL</name>
<evidence type="ECO:0000313" key="2">
    <source>
        <dbReference type="Ensembl" id="ENSMALP00000021840.1"/>
    </source>
</evidence>
<reference evidence="2" key="2">
    <citation type="submission" date="2025-09" db="UniProtKB">
        <authorList>
            <consortium name="Ensembl"/>
        </authorList>
    </citation>
    <scope>IDENTIFICATION</scope>
</reference>